<proteinExistence type="predicted"/>
<dbReference type="AlphaFoldDB" id="A0A6J4Q0Y2"/>
<reference evidence="1" key="1">
    <citation type="submission" date="2020-02" db="EMBL/GenBank/DDBJ databases">
        <authorList>
            <person name="Meier V. D."/>
        </authorList>
    </citation>
    <scope>NUCLEOTIDE SEQUENCE</scope>
    <source>
        <strain evidence="1">AVDCRST_MAG64</strain>
    </source>
</reference>
<gene>
    <name evidence="1" type="ORF">AVDCRST_MAG64-3393</name>
</gene>
<organism evidence="1">
    <name type="scientific">uncultured Phycisphaerae bacterium</name>
    <dbReference type="NCBI Taxonomy" id="904963"/>
    <lineage>
        <taxon>Bacteria</taxon>
        <taxon>Pseudomonadati</taxon>
        <taxon>Planctomycetota</taxon>
        <taxon>Phycisphaerae</taxon>
        <taxon>environmental samples</taxon>
    </lineage>
</organism>
<evidence type="ECO:0000313" key="1">
    <source>
        <dbReference type="EMBL" id="CAA9429690.1"/>
    </source>
</evidence>
<sequence length="41" mass="4604">MTPIQTYEKRMWHGRRKETAACLSVGRPIYGIDVEVGLGLA</sequence>
<dbReference type="EMBL" id="CADCUQ010000782">
    <property type="protein sequence ID" value="CAA9429690.1"/>
    <property type="molecule type" value="Genomic_DNA"/>
</dbReference>
<accession>A0A6J4Q0Y2</accession>
<name>A0A6J4Q0Y2_9BACT</name>
<protein>
    <submittedName>
        <fullName evidence="1">Uncharacterized protein</fullName>
    </submittedName>
</protein>